<proteinExistence type="predicted"/>
<feature type="non-terminal residue" evidence="2">
    <location>
        <position position="66"/>
    </location>
</feature>
<feature type="region of interest" description="Disordered" evidence="1">
    <location>
        <begin position="1"/>
        <end position="27"/>
    </location>
</feature>
<name>A0A699X9M3_TANCI</name>
<comment type="caution">
    <text evidence="2">The sequence shown here is derived from an EMBL/GenBank/DDBJ whole genome shotgun (WGS) entry which is preliminary data.</text>
</comment>
<organism evidence="2">
    <name type="scientific">Tanacetum cinerariifolium</name>
    <name type="common">Dalmatian daisy</name>
    <name type="synonym">Chrysanthemum cinerariifolium</name>
    <dbReference type="NCBI Taxonomy" id="118510"/>
    <lineage>
        <taxon>Eukaryota</taxon>
        <taxon>Viridiplantae</taxon>
        <taxon>Streptophyta</taxon>
        <taxon>Embryophyta</taxon>
        <taxon>Tracheophyta</taxon>
        <taxon>Spermatophyta</taxon>
        <taxon>Magnoliopsida</taxon>
        <taxon>eudicotyledons</taxon>
        <taxon>Gunneridae</taxon>
        <taxon>Pentapetalae</taxon>
        <taxon>asterids</taxon>
        <taxon>campanulids</taxon>
        <taxon>Asterales</taxon>
        <taxon>Asteraceae</taxon>
        <taxon>Asteroideae</taxon>
        <taxon>Anthemideae</taxon>
        <taxon>Anthemidinae</taxon>
        <taxon>Tanacetum</taxon>
    </lineage>
</organism>
<sequence>MSDALPGAAVQAHAGQRQQTFAQAPAQRPEARGFFLLHGAGQGEGAAHADNLVGGQGAGAQALFMT</sequence>
<protein>
    <submittedName>
        <fullName evidence="2">Uncharacterized protein</fullName>
    </submittedName>
</protein>
<dbReference type="AlphaFoldDB" id="A0A699X9M3"/>
<dbReference type="EMBL" id="BKCJ011834100">
    <property type="protein sequence ID" value="GFD56852.1"/>
    <property type="molecule type" value="Genomic_DNA"/>
</dbReference>
<accession>A0A699X9M3</accession>
<evidence type="ECO:0000256" key="1">
    <source>
        <dbReference type="SAM" id="MobiDB-lite"/>
    </source>
</evidence>
<gene>
    <name evidence="2" type="ORF">Tci_928821</name>
</gene>
<evidence type="ECO:0000313" key="2">
    <source>
        <dbReference type="EMBL" id="GFD56852.1"/>
    </source>
</evidence>
<reference evidence="2" key="1">
    <citation type="journal article" date="2019" name="Sci. Rep.">
        <title>Draft genome of Tanacetum cinerariifolium, the natural source of mosquito coil.</title>
        <authorList>
            <person name="Yamashiro T."/>
            <person name="Shiraishi A."/>
            <person name="Satake H."/>
            <person name="Nakayama K."/>
        </authorList>
    </citation>
    <scope>NUCLEOTIDE SEQUENCE</scope>
</reference>